<dbReference type="Gene3D" id="2.40.50.230">
    <property type="entry name" value="Gp5 N-terminal domain"/>
    <property type="match status" value="1"/>
</dbReference>
<reference evidence="2 3" key="1">
    <citation type="submission" date="2019-02" db="EMBL/GenBank/DDBJ databases">
        <title>Apibacter muscae sp. nov.: a novel member of the house fly microbiota.</title>
        <authorList>
            <person name="Park R."/>
        </authorList>
    </citation>
    <scope>NUCLEOTIDE SEQUENCE [LARGE SCALE GENOMIC DNA]</scope>
    <source>
        <strain evidence="2 3">AL1</strain>
    </source>
</reference>
<proteinExistence type="predicted"/>
<organism evidence="2 3">
    <name type="scientific">Apibacter muscae</name>
    <dbReference type="NCBI Taxonomy" id="2509004"/>
    <lineage>
        <taxon>Bacteria</taxon>
        <taxon>Pseudomonadati</taxon>
        <taxon>Bacteroidota</taxon>
        <taxon>Flavobacteriia</taxon>
        <taxon>Flavobacteriales</taxon>
        <taxon>Weeksellaceae</taxon>
        <taxon>Apibacter</taxon>
    </lineage>
</organism>
<name>A0A563D7E2_9FLAO</name>
<dbReference type="SUPFAM" id="SSF69279">
    <property type="entry name" value="Phage tail proteins"/>
    <property type="match status" value="1"/>
</dbReference>
<evidence type="ECO:0000313" key="2">
    <source>
        <dbReference type="EMBL" id="TWP26146.1"/>
    </source>
</evidence>
<feature type="domain" description="Gp5/Type VI secretion system Vgr protein OB-fold" evidence="1">
    <location>
        <begin position="414"/>
        <end position="488"/>
    </location>
</feature>
<dbReference type="SUPFAM" id="SSF69255">
    <property type="entry name" value="gp5 N-terminal domain-like"/>
    <property type="match status" value="1"/>
</dbReference>
<dbReference type="InterPro" id="IPR037026">
    <property type="entry name" value="Vgr_OB-fold_dom_sf"/>
</dbReference>
<dbReference type="EMBL" id="SELH01000026">
    <property type="protein sequence ID" value="TWP26146.1"/>
    <property type="molecule type" value="Genomic_DNA"/>
</dbReference>
<evidence type="ECO:0000313" key="3">
    <source>
        <dbReference type="Proteomes" id="UP000319499"/>
    </source>
</evidence>
<dbReference type="AlphaFoldDB" id="A0A563D7E2"/>
<evidence type="ECO:0000259" key="1">
    <source>
        <dbReference type="Pfam" id="PF04717"/>
    </source>
</evidence>
<gene>
    <name evidence="2" type="primary">vgrG</name>
    <name evidence="2" type="ORF">ETU09_10625</name>
</gene>
<dbReference type="InterPro" id="IPR006533">
    <property type="entry name" value="T6SS_Vgr_RhsGE"/>
</dbReference>
<dbReference type="InterPro" id="IPR006531">
    <property type="entry name" value="Gp5/Vgr_OB"/>
</dbReference>
<dbReference type="OrthoDB" id="727155at2"/>
<dbReference type="Pfam" id="PF04717">
    <property type="entry name" value="Phage_base_V"/>
    <property type="match status" value="1"/>
</dbReference>
<dbReference type="Pfam" id="PF05954">
    <property type="entry name" value="Phage_GPD"/>
    <property type="match status" value="1"/>
</dbReference>
<dbReference type="SUPFAM" id="SSF69349">
    <property type="entry name" value="Phage fibre proteins"/>
    <property type="match status" value="1"/>
</dbReference>
<comment type="caution">
    <text evidence="2">The sequence shown here is derived from an EMBL/GenBank/DDBJ whole genome shotgun (WGS) entry which is preliminary data.</text>
</comment>
<dbReference type="Gene3D" id="2.30.110.50">
    <property type="match status" value="1"/>
</dbReference>
<accession>A0A563D7E2</accession>
<dbReference type="NCBIfam" id="TIGR01646">
    <property type="entry name" value="vgr_GE"/>
    <property type="match status" value="1"/>
</dbReference>
<dbReference type="Gene3D" id="3.55.50.10">
    <property type="entry name" value="Baseplate protein-like domains"/>
    <property type="match status" value="1"/>
</dbReference>
<dbReference type="Proteomes" id="UP000319499">
    <property type="component" value="Unassembled WGS sequence"/>
</dbReference>
<keyword evidence="3" id="KW-1185">Reference proteome</keyword>
<protein>
    <submittedName>
        <fullName evidence="2">Type VI secretion system tip protein VgrG</fullName>
    </submittedName>
</protein>
<dbReference type="RefSeq" id="WP_146293532.1">
    <property type="nucleotide sequence ID" value="NZ_SELH01000026.1"/>
</dbReference>
<sequence>MAKKPVFGDGNRMLTEEEADLLRHISHKIPTYGGSKSNLFENSSLVSVKILINGKESFNQTHVKLEIKQSVFKNHEFKLWCDPDEFEENKAYLLENSRKILGKRISFIFYQFGKAQQIFTGIVSRVSSGMNEGVKKIVLTGACPSVLMENGAHCESFENRTLEEIMNGIASHYPQNLVQFRINANFKDKISYVSQYNESDYSFIRRLAAQFGEYFYYDGEQFVFSAWGSKIVELMEGEDIYDYDLSMQMGAQAFGLTGYDPQQGESLVVESSSKRVQYSENPFQQYANNVSEDLYASHIPTAHYGHSNLREGRMALDMDLERGIRKKRELVRLEARGNNPSLRVGDIAKLKVWMPGHQIFKNGKVPAESYKVLEIVHSFEDGLGYEHRFVGVPKDSVVPACYNSRSFPRADVQHAVVTQNQDPQKMGRVRVQFAWQKAKNSQTPWVQIIQPHAGSGKGTYFTPEVGETVLVAFQGGNPDAPVVLGTAYNGGEIARYYTEGNDLKVIETRSGTKIVFNDSEGKGSILVEDPSGNRWFMDGKGSISVDAPKDFSVTAGENINLSAGKNMNFSAGQNQTTSVGMNATTQVGMQYSLFAGDIDMDSVGSVNMKSKELQELSEEYQSSTETTTNFHAQETFHNNSGEKSNLF</sequence>